<organism evidence="3 4">
    <name type="scientific">Orchesella cincta</name>
    <name type="common">Springtail</name>
    <name type="synonym">Podura cincta</name>
    <dbReference type="NCBI Taxonomy" id="48709"/>
    <lineage>
        <taxon>Eukaryota</taxon>
        <taxon>Metazoa</taxon>
        <taxon>Ecdysozoa</taxon>
        <taxon>Arthropoda</taxon>
        <taxon>Hexapoda</taxon>
        <taxon>Collembola</taxon>
        <taxon>Entomobryomorpha</taxon>
        <taxon>Entomobryoidea</taxon>
        <taxon>Orchesellidae</taxon>
        <taxon>Orchesellinae</taxon>
        <taxon>Orchesella</taxon>
    </lineage>
</organism>
<accession>A0A1D2NGN2</accession>
<sequence>MGKFLIFTLVVIVAIVGQSNAEEKKIGKLMECDHSLKGDVWGPHAATHDKKHEVRWGRAGVVVFHAEQPDPCEIFLWGVNKNETNTEVEVHLPDPISSYGAITVFCHAFCNNFGHLLITPEMIEGIEAAPADFKPNVTCTVDKNKFRKTPAESDGGLKECNEENTIKHHKADGSNCNTHDGTTKKGDDGAQFQPSMVMIIVGVLCFGLFSQYVSK</sequence>
<feature type="transmembrane region" description="Helical" evidence="1">
    <location>
        <begin position="192"/>
        <end position="213"/>
    </location>
</feature>
<evidence type="ECO:0000313" key="3">
    <source>
        <dbReference type="EMBL" id="ODN04423.1"/>
    </source>
</evidence>
<dbReference type="EMBL" id="LJIJ01000043">
    <property type="protein sequence ID" value="ODN04423.1"/>
    <property type="molecule type" value="Genomic_DNA"/>
</dbReference>
<dbReference type="Proteomes" id="UP000094527">
    <property type="component" value="Unassembled WGS sequence"/>
</dbReference>
<keyword evidence="4" id="KW-1185">Reference proteome</keyword>
<feature type="chain" id="PRO_5008905536" evidence="2">
    <location>
        <begin position="22"/>
        <end position="215"/>
    </location>
</feature>
<keyword evidence="2" id="KW-0732">Signal</keyword>
<dbReference type="AlphaFoldDB" id="A0A1D2NGN2"/>
<proteinExistence type="predicted"/>
<evidence type="ECO:0000256" key="1">
    <source>
        <dbReference type="SAM" id="Phobius"/>
    </source>
</evidence>
<name>A0A1D2NGN2_ORCCI</name>
<keyword evidence="1" id="KW-1133">Transmembrane helix</keyword>
<comment type="caution">
    <text evidence="3">The sequence shown here is derived from an EMBL/GenBank/DDBJ whole genome shotgun (WGS) entry which is preliminary data.</text>
</comment>
<evidence type="ECO:0000256" key="2">
    <source>
        <dbReference type="SAM" id="SignalP"/>
    </source>
</evidence>
<feature type="signal peptide" evidence="2">
    <location>
        <begin position="1"/>
        <end position="21"/>
    </location>
</feature>
<keyword evidence="1" id="KW-0812">Transmembrane</keyword>
<keyword evidence="1" id="KW-0472">Membrane</keyword>
<evidence type="ECO:0000313" key="4">
    <source>
        <dbReference type="Proteomes" id="UP000094527"/>
    </source>
</evidence>
<gene>
    <name evidence="3" type="ORF">Ocin01_02242</name>
</gene>
<protein>
    <submittedName>
        <fullName evidence="3">Uncharacterized protein</fullName>
    </submittedName>
</protein>
<reference evidence="3 4" key="1">
    <citation type="journal article" date="2016" name="Genome Biol. Evol.">
        <title>Gene Family Evolution Reflects Adaptation to Soil Environmental Stressors in the Genome of the Collembolan Orchesella cincta.</title>
        <authorList>
            <person name="Faddeeva-Vakhrusheva A."/>
            <person name="Derks M.F."/>
            <person name="Anvar S.Y."/>
            <person name="Agamennone V."/>
            <person name="Suring W."/>
            <person name="Smit S."/>
            <person name="van Straalen N.M."/>
            <person name="Roelofs D."/>
        </authorList>
    </citation>
    <scope>NUCLEOTIDE SEQUENCE [LARGE SCALE GENOMIC DNA]</scope>
    <source>
        <tissue evidence="3">Mixed pool</tissue>
    </source>
</reference>